<evidence type="ECO:0000256" key="4">
    <source>
        <dbReference type="ARBA" id="ARBA00014187"/>
    </source>
</evidence>
<dbReference type="FunFam" id="3.10.20.90:FF:000060">
    <property type="entry name" value="ubiquitin-like domain-containing CTD phosphatase 1"/>
    <property type="match status" value="1"/>
</dbReference>
<dbReference type="InterPro" id="IPR004274">
    <property type="entry name" value="FCP1_dom"/>
</dbReference>
<feature type="compositionally biased region" description="Polar residues" evidence="13">
    <location>
        <begin position="330"/>
        <end position="339"/>
    </location>
</feature>
<dbReference type="Pfam" id="PF00240">
    <property type="entry name" value="ubiquitin"/>
    <property type="match status" value="1"/>
</dbReference>
<dbReference type="InterPro" id="IPR023214">
    <property type="entry name" value="HAD_sf"/>
</dbReference>
<sequence>MEGQLNLFVKWNNAEYVLEGLLETDNVEALKNVIFKKTGVRPERQKLLNVKFNGKMPTDDCLISNLNVKEGFKIMMMGSLETAIADANTIPDDLPSVINDFDIEEGEEVPIENKDVYLAKIHKRVSDYEVKILNPARPGMKLLVLDIDYTLFDHKSVAESGYELMRPFLHEFLTSAYRNYDIVIWSATSMKWIEEKMKLLGVSSHPDYKITFYLDYLAMISVHTPKYGVIQVKPLGVIWGKFPHYSPDNTIMFDDIRRNFLMNPQNGLRIRAFRQAHTHRQTDRELIKLAKYLEAIAGLDSLAHLEHRHWERYLSNRRKEKKKRRGDGGETSSSQGNSP</sequence>
<evidence type="ECO:0000256" key="12">
    <source>
        <dbReference type="ARBA" id="ARBA00048336"/>
    </source>
</evidence>
<evidence type="ECO:0000256" key="10">
    <source>
        <dbReference type="ARBA" id="ARBA00032039"/>
    </source>
</evidence>
<comment type="catalytic activity">
    <reaction evidence="11">
        <text>O-phospho-L-seryl-[protein] + H2O = L-seryl-[protein] + phosphate</text>
        <dbReference type="Rhea" id="RHEA:20629"/>
        <dbReference type="Rhea" id="RHEA-COMP:9863"/>
        <dbReference type="Rhea" id="RHEA-COMP:11604"/>
        <dbReference type="ChEBI" id="CHEBI:15377"/>
        <dbReference type="ChEBI" id="CHEBI:29999"/>
        <dbReference type="ChEBI" id="CHEBI:43474"/>
        <dbReference type="ChEBI" id="CHEBI:83421"/>
        <dbReference type="EC" id="3.1.3.16"/>
    </reaction>
</comment>
<keyword evidence="9" id="KW-0539">Nucleus</keyword>
<evidence type="ECO:0000256" key="3">
    <source>
        <dbReference type="ARBA" id="ARBA00013081"/>
    </source>
</evidence>
<dbReference type="PROSITE" id="PS50969">
    <property type="entry name" value="FCP1"/>
    <property type="match status" value="1"/>
</dbReference>
<dbReference type="SUPFAM" id="SSF54236">
    <property type="entry name" value="Ubiquitin-like"/>
    <property type="match status" value="1"/>
</dbReference>
<evidence type="ECO:0000256" key="8">
    <source>
        <dbReference type="ARBA" id="ARBA00022912"/>
    </source>
</evidence>
<dbReference type="GO" id="GO:0005634">
    <property type="term" value="C:nucleus"/>
    <property type="evidence" value="ECO:0007669"/>
    <property type="project" value="UniProtKB-SubCell"/>
</dbReference>
<dbReference type="SMART" id="SM00577">
    <property type="entry name" value="CPDc"/>
    <property type="match status" value="1"/>
</dbReference>
<comment type="cofactor">
    <cofactor evidence="1">
        <name>Mg(2+)</name>
        <dbReference type="ChEBI" id="CHEBI:18420"/>
    </cofactor>
</comment>
<accession>A0A6A4IXE1</accession>
<evidence type="ECO:0000256" key="9">
    <source>
        <dbReference type="ARBA" id="ARBA00023242"/>
    </source>
</evidence>
<proteinExistence type="predicted"/>
<dbReference type="Gene3D" id="3.40.50.1000">
    <property type="entry name" value="HAD superfamily/HAD-like"/>
    <property type="match status" value="1"/>
</dbReference>
<dbReference type="InterPro" id="IPR036412">
    <property type="entry name" value="HAD-like_sf"/>
</dbReference>
<keyword evidence="7" id="KW-0460">Magnesium</keyword>
<feature type="region of interest" description="Disordered" evidence="13">
    <location>
        <begin position="316"/>
        <end position="339"/>
    </location>
</feature>
<dbReference type="EMBL" id="WIXP02000006">
    <property type="protein sequence ID" value="KAF6209635.1"/>
    <property type="molecule type" value="Genomic_DNA"/>
</dbReference>
<evidence type="ECO:0000313" key="14">
    <source>
        <dbReference type="EMBL" id="KAF6209635.1"/>
    </source>
</evidence>
<dbReference type="OrthoDB" id="1711508at2759"/>
<dbReference type="InterPro" id="IPR011943">
    <property type="entry name" value="HAD-SF_hydro_IIID"/>
</dbReference>
<evidence type="ECO:0000256" key="1">
    <source>
        <dbReference type="ARBA" id="ARBA00001946"/>
    </source>
</evidence>
<dbReference type="GO" id="GO:0090364">
    <property type="term" value="P:regulation of proteasome assembly"/>
    <property type="evidence" value="ECO:0007669"/>
    <property type="project" value="InterPro"/>
</dbReference>
<dbReference type="GO" id="GO:0046872">
    <property type="term" value="F:metal ion binding"/>
    <property type="evidence" value="ECO:0007669"/>
    <property type="project" value="UniProtKB-KW"/>
</dbReference>
<dbReference type="Gene3D" id="3.10.20.90">
    <property type="entry name" value="Phosphatidylinositol 3-kinase Catalytic Subunit, Chain A, domain 1"/>
    <property type="match status" value="1"/>
</dbReference>
<dbReference type="InterPro" id="IPR051658">
    <property type="entry name" value="UBLCP1"/>
</dbReference>
<reference evidence="14" key="1">
    <citation type="journal article" date="2021" name="Mol. Ecol. Resour.">
        <title>Apolygus lucorum genome provides insights into omnivorousness and mesophyll feeding.</title>
        <authorList>
            <person name="Liu Y."/>
            <person name="Liu H."/>
            <person name="Wang H."/>
            <person name="Huang T."/>
            <person name="Liu B."/>
            <person name="Yang B."/>
            <person name="Yin L."/>
            <person name="Li B."/>
            <person name="Zhang Y."/>
            <person name="Zhang S."/>
            <person name="Jiang F."/>
            <person name="Zhang X."/>
            <person name="Ren Y."/>
            <person name="Wang B."/>
            <person name="Wang S."/>
            <person name="Lu Y."/>
            <person name="Wu K."/>
            <person name="Fan W."/>
            <person name="Wang G."/>
        </authorList>
    </citation>
    <scope>NUCLEOTIDE SEQUENCE</scope>
    <source>
        <strain evidence="14">12Hb</strain>
    </source>
</reference>
<evidence type="ECO:0000256" key="2">
    <source>
        <dbReference type="ARBA" id="ARBA00004123"/>
    </source>
</evidence>
<dbReference type="InterPro" id="IPR029071">
    <property type="entry name" value="Ubiquitin-like_domsf"/>
</dbReference>
<organism evidence="14 15">
    <name type="scientific">Apolygus lucorum</name>
    <name type="common">Small green plant bug</name>
    <name type="synonym">Lygocoris lucorum</name>
    <dbReference type="NCBI Taxonomy" id="248454"/>
    <lineage>
        <taxon>Eukaryota</taxon>
        <taxon>Metazoa</taxon>
        <taxon>Ecdysozoa</taxon>
        <taxon>Arthropoda</taxon>
        <taxon>Hexapoda</taxon>
        <taxon>Insecta</taxon>
        <taxon>Pterygota</taxon>
        <taxon>Neoptera</taxon>
        <taxon>Paraneoptera</taxon>
        <taxon>Hemiptera</taxon>
        <taxon>Heteroptera</taxon>
        <taxon>Panheteroptera</taxon>
        <taxon>Cimicomorpha</taxon>
        <taxon>Miridae</taxon>
        <taxon>Mirini</taxon>
        <taxon>Apolygus</taxon>
    </lineage>
</organism>
<dbReference type="PANTHER" id="PTHR48493">
    <property type="entry name" value="UBIQUITIN-LIKE DOMAIN-CONTAINING CTD PHOSPHATASE 1"/>
    <property type="match status" value="1"/>
</dbReference>
<keyword evidence="6" id="KW-0378">Hydrolase</keyword>
<evidence type="ECO:0000256" key="6">
    <source>
        <dbReference type="ARBA" id="ARBA00022801"/>
    </source>
</evidence>
<dbReference type="AlphaFoldDB" id="A0A6A4IXE1"/>
<dbReference type="NCBIfam" id="TIGR02245">
    <property type="entry name" value="HAD_IIID1"/>
    <property type="match status" value="1"/>
</dbReference>
<evidence type="ECO:0000313" key="15">
    <source>
        <dbReference type="Proteomes" id="UP000466442"/>
    </source>
</evidence>
<dbReference type="PANTHER" id="PTHR48493:SF1">
    <property type="entry name" value="UBIQUITIN-LIKE DOMAIN-CONTAINING CTD PHOSPHATASE 1"/>
    <property type="match status" value="1"/>
</dbReference>
<protein>
    <recommendedName>
        <fullName evidence="4">Ubiquitin-like domain-containing CTD phosphatase 1</fullName>
        <ecNumber evidence="3">3.1.3.16</ecNumber>
    </recommendedName>
    <alternativeName>
        <fullName evidence="10">Nuclear proteasome inhibitor UBLCP1</fullName>
    </alternativeName>
</protein>
<feature type="compositionally biased region" description="Basic residues" evidence="13">
    <location>
        <begin position="316"/>
        <end position="325"/>
    </location>
</feature>
<evidence type="ECO:0000256" key="7">
    <source>
        <dbReference type="ARBA" id="ARBA00022842"/>
    </source>
</evidence>
<dbReference type="GO" id="GO:0004722">
    <property type="term" value="F:protein serine/threonine phosphatase activity"/>
    <property type="evidence" value="ECO:0007669"/>
    <property type="project" value="UniProtKB-EC"/>
</dbReference>
<dbReference type="SUPFAM" id="SSF56784">
    <property type="entry name" value="HAD-like"/>
    <property type="match status" value="1"/>
</dbReference>
<dbReference type="PROSITE" id="PS50053">
    <property type="entry name" value="UBIQUITIN_2"/>
    <property type="match status" value="1"/>
</dbReference>
<keyword evidence="15" id="KW-1185">Reference proteome</keyword>
<evidence type="ECO:0000256" key="11">
    <source>
        <dbReference type="ARBA" id="ARBA00047761"/>
    </source>
</evidence>
<dbReference type="Pfam" id="PF03031">
    <property type="entry name" value="NIF"/>
    <property type="match status" value="1"/>
</dbReference>
<comment type="caution">
    <text evidence="14">The sequence shown here is derived from an EMBL/GenBank/DDBJ whole genome shotgun (WGS) entry which is preliminary data.</text>
</comment>
<comment type="subcellular location">
    <subcellularLocation>
        <location evidence="2">Nucleus</location>
    </subcellularLocation>
</comment>
<name>A0A6A4IXE1_APOLU</name>
<comment type="catalytic activity">
    <reaction evidence="12">
        <text>O-phospho-L-threonyl-[protein] + H2O = L-threonyl-[protein] + phosphate</text>
        <dbReference type="Rhea" id="RHEA:47004"/>
        <dbReference type="Rhea" id="RHEA-COMP:11060"/>
        <dbReference type="Rhea" id="RHEA-COMP:11605"/>
        <dbReference type="ChEBI" id="CHEBI:15377"/>
        <dbReference type="ChEBI" id="CHEBI:30013"/>
        <dbReference type="ChEBI" id="CHEBI:43474"/>
        <dbReference type="ChEBI" id="CHEBI:61977"/>
        <dbReference type="EC" id="3.1.3.16"/>
    </reaction>
</comment>
<keyword evidence="8" id="KW-0904">Protein phosphatase</keyword>
<gene>
    <name evidence="14" type="ORF">GE061_015383</name>
</gene>
<dbReference type="InterPro" id="IPR000626">
    <property type="entry name" value="Ubiquitin-like_dom"/>
</dbReference>
<dbReference type="SMART" id="SM00213">
    <property type="entry name" value="UBQ"/>
    <property type="match status" value="1"/>
</dbReference>
<evidence type="ECO:0000256" key="13">
    <source>
        <dbReference type="SAM" id="MobiDB-lite"/>
    </source>
</evidence>
<dbReference type="Proteomes" id="UP000466442">
    <property type="component" value="Unassembled WGS sequence"/>
</dbReference>
<keyword evidence="5" id="KW-0479">Metal-binding</keyword>
<dbReference type="EC" id="3.1.3.16" evidence="3"/>
<dbReference type="CDD" id="cd01813">
    <property type="entry name" value="Ubl_UBLCP1"/>
    <property type="match status" value="1"/>
</dbReference>
<evidence type="ECO:0000256" key="5">
    <source>
        <dbReference type="ARBA" id="ARBA00022723"/>
    </source>
</evidence>